<sequence>MRYIISHIGLVNVITPAVLAADSTPATIDLAGFDSAMFAIHVGTGGITFNGTNKVEFKLTHSDDDTTYDAVTADDVQGVDTVETGGIVYALKTAHADATITKVGYIGNRRYLKLLADFSGTHGTGTPIAVTLIKGNARHEPVA</sequence>
<reference evidence="2 3" key="1">
    <citation type="submission" date="2014-08" db="EMBL/GenBank/DDBJ databases">
        <authorList>
            <person name="Chen Y.-H."/>
        </authorList>
    </citation>
    <scope>NUCLEOTIDE SEQUENCE [LARGE SCALE GENOMIC DNA]</scope>
</reference>
<dbReference type="AlphaFoldDB" id="A0A0T7H1M5"/>
<feature type="signal peptide" evidence="1">
    <location>
        <begin position="1"/>
        <end position="20"/>
    </location>
</feature>
<evidence type="ECO:0000313" key="3">
    <source>
        <dbReference type="Proteomes" id="UP000039660"/>
    </source>
</evidence>
<dbReference type="Proteomes" id="UP000039660">
    <property type="component" value="Unassembled WGS sequence"/>
</dbReference>
<dbReference type="RefSeq" id="WP_046637750.1">
    <property type="nucleotide sequence ID" value="NZ_CCRK01000015.1"/>
</dbReference>
<protein>
    <submittedName>
        <fullName evidence="2">Mlr8526 protein</fullName>
    </submittedName>
</protein>
<gene>
    <name evidence="2" type="ORF">NGAL_HAMBI1189_49710</name>
</gene>
<keyword evidence="1" id="KW-0732">Signal</keyword>
<proteinExistence type="predicted"/>
<accession>A0A0T7H1M5</accession>
<dbReference type="EMBL" id="CCRK01000015">
    <property type="protein sequence ID" value="CDZ53379.1"/>
    <property type="molecule type" value="Genomic_DNA"/>
</dbReference>
<name>A0A0T7H1M5_NEOGA</name>
<dbReference type="Gene3D" id="2.60.120.1110">
    <property type="match status" value="1"/>
</dbReference>
<evidence type="ECO:0000313" key="2">
    <source>
        <dbReference type="EMBL" id="CDZ53379.1"/>
    </source>
</evidence>
<organism evidence="2 3">
    <name type="scientific">Neorhizobium galegae bv. officinalis</name>
    <dbReference type="NCBI Taxonomy" id="323656"/>
    <lineage>
        <taxon>Bacteria</taxon>
        <taxon>Pseudomonadati</taxon>
        <taxon>Pseudomonadota</taxon>
        <taxon>Alphaproteobacteria</taxon>
        <taxon>Hyphomicrobiales</taxon>
        <taxon>Rhizobiaceae</taxon>
        <taxon>Rhizobium/Agrobacterium group</taxon>
        <taxon>Neorhizobium</taxon>
    </lineage>
</organism>
<feature type="chain" id="PRO_5006683808" evidence="1">
    <location>
        <begin position="21"/>
        <end position="143"/>
    </location>
</feature>
<evidence type="ECO:0000256" key="1">
    <source>
        <dbReference type="SAM" id="SignalP"/>
    </source>
</evidence>